<dbReference type="AlphaFoldDB" id="A0A9Q9HBZ7"/>
<dbReference type="PANTHER" id="PTHR43413:SF1">
    <property type="entry name" value="SIROHEME DECARBOXYLASE NIRL SUBUNIT"/>
    <property type="match status" value="1"/>
</dbReference>
<feature type="domain" description="Siroheme decarboxylase AsnC-like ligand binding" evidence="6">
    <location>
        <begin position="66"/>
        <end position="135"/>
    </location>
</feature>
<comment type="similarity">
    <text evidence="3">Belongs to the Ahb/Nir family.</text>
</comment>
<dbReference type="EMBL" id="CP080776">
    <property type="protein sequence ID" value="UWP95066.1"/>
    <property type="molecule type" value="Genomic_DNA"/>
</dbReference>
<sequence length="331" mass="36823">MDHFDDIDRALLDGWQREFPLSHRPFQAIGSALGIGEDAVLSRYARLLDDGQISRIGATCAPNTVSASTLAAVAAPEDRIEEIAALINEEDGVNHSYLREDIWNIWFVMTGPDRADVNAALERISERTGLRVLDLRLVRPFNIDLGFKLTGKGEAMPPARKVDRSVLTEGDRPIMAALSSGMPLSATPYIDLATELGRDEEDLLARIRILQEARLISRLGVIVRHRKLGWSSNAMVVWDVDADQIGTIGPKLAAQKGVTLCYERRPVEDVWPWRLYTMFHAKSREVALENIERAASLPELSGTGRKVLFSTRCFKQKGALIDRARNTEVPA</sequence>
<protein>
    <recommendedName>
        <fullName evidence="4">siroheme decarboxylase</fullName>
        <ecNumber evidence="4">4.1.1.111</ecNumber>
    </recommendedName>
</protein>
<dbReference type="InterPro" id="IPR053953">
    <property type="entry name" value="NirdL-like_HTH"/>
</dbReference>
<dbReference type="EC" id="4.1.1.111" evidence="4"/>
<name>A0A9Q9HBZ7_9RHOB</name>
<dbReference type="Pfam" id="PF22451">
    <property type="entry name" value="NirdL-like_HTH"/>
    <property type="match status" value="2"/>
</dbReference>
<dbReference type="PANTHER" id="PTHR43413">
    <property type="entry name" value="TRANSCRIPTIONAL REGULATOR, ASNC FAMILY"/>
    <property type="match status" value="1"/>
</dbReference>
<feature type="domain" description="Siroheme decarboxylase NirL-like HTH" evidence="7">
    <location>
        <begin position="171"/>
        <end position="216"/>
    </location>
</feature>
<proteinExistence type="inferred from homology"/>
<evidence type="ECO:0000313" key="8">
    <source>
        <dbReference type="EMBL" id="UWP95066.1"/>
    </source>
</evidence>
<dbReference type="Gene3D" id="3.30.70.3460">
    <property type="match status" value="2"/>
</dbReference>
<dbReference type="Gene3D" id="1.10.10.10">
    <property type="entry name" value="Winged helix-like DNA-binding domain superfamily/Winged helix DNA-binding domain"/>
    <property type="match status" value="1"/>
</dbReference>
<evidence type="ECO:0000256" key="5">
    <source>
        <dbReference type="ARBA" id="ARBA00048470"/>
    </source>
</evidence>
<evidence type="ECO:0000256" key="1">
    <source>
        <dbReference type="ARBA" id="ARBA00023239"/>
    </source>
</evidence>
<dbReference type="Pfam" id="PF17805">
    <property type="entry name" value="AsnC_trans_reg2"/>
    <property type="match status" value="2"/>
</dbReference>
<accession>A0A9Q9HBZ7</accession>
<reference evidence="8" key="1">
    <citation type="submission" date="2021-08" db="EMBL/GenBank/DDBJ databases">
        <authorList>
            <person name="Nwanade C."/>
            <person name="Wang M."/>
            <person name="Masoudi A."/>
            <person name="Yu Z."/>
            <person name="Liu J."/>
        </authorList>
    </citation>
    <scope>NUCLEOTIDE SEQUENCE</scope>
    <source>
        <strain evidence="8">S056</strain>
    </source>
</reference>
<dbReference type="InterPro" id="IPR036388">
    <property type="entry name" value="WH-like_DNA-bd_sf"/>
</dbReference>
<dbReference type="GO" id="GO:0016829">
    <property type="term" value="F:lyase activity"/>
    <property type="evidence" value="ECO:0007669"/>
    <property type="project" value="UniProtKB-KW"/>
</dbReference>
<organism evidence="8 9">
    <name type="scientific">Aliiroseovarius crassostreae</name>
    <dbReference type="NCBI Taxonomy" id="154981"/>
    <lineage>
        <taxon>Bacteria</taxon>
        <taxon>Pseudomonadati</taxon>
        <taxon>Pseudomonadota</taxon>
        <taxon>Alphaproteobacteria</taxon>
        <taxon>Rhodobacterales</taxon>
        <taxon>Paracoccaceae</taxon>
        <taxon>Aliiroseovarius</taxon>
    </lineage>
</organism>
<evidence type="ECO:0000259" key="6">
    <source>
        <dbReference type="Pfam" id="PF17805"/>
    </source>
</evidence>
<evidence type="ECO:0000256" key="3">
    <source>
        <dbReference type="ARBA" id="ARBA00023457"/>
    </source>
</evidence>
<keyword evidence="1" id="KW-0456">Lyase</keyword>
<comment type="pathway">
    <text evidence="2">Porphyrin-containing compound metabolism.</text>
</comment>
<dbReference type="Proteomes" id="UP001057991">
    <property type="component" value="Chromosome"/>
</dbReference>
<feature type="domain" description="Siroheme decarboxylase AsnC-like ligand binding" evidence="6">
    <location>
        <begin position="227"/>
        <end position="315"/>
    </location>
</feature>
<evidence type="ECO:0000256" key="2">
    <source>
        <dbReference type="ARBA" id="ARBA00023444"/>
    </source>
</evidence>
<dbReference type="InterPro" id="IPR040523">
    <property type="entry name" value="AsnC_trans_reg2"/>
</dbReference>
<evidence type="ECO:0000256" key="4">
    <source>
        <dbReference type="ARBA" id="ARBA00023471"/>
    </source>
</evidence>
<evidence type="ECO:0000313" key="9">
    <source>
        <dbReference type="Proteomes" id="UP001057991"/>
    </source>
</evidence>
<comment type="catalytic activity">
    <reaction evidence="5">
        <text>siroheme + 2 H(+) = 12,18-didecarboxysiroheme + 2 CO2</text>
        <dbReference type="Rhea" id="RHEA:19093"/>
        <dbReference type="ChEBI" id="CHEBI:15378"/>
        <dbReference type="ChEBI" id="CHEBI:16526"/>
        <dbReference type="ChEBI" id="CHEBI:60052"/>
        <dbReference type="ChEBI" id="CHEBI:140497"/>
        <dbReference type="EC" id="4.1.1.111"/>
    </reaction>
</comment>
<gene>
    <name evidence="8" type="ORF">K3X48_12870</name>
</gene>
<dbReference type="InterPro" id="IPR050684">
    <property type="entry name" value="HTH-Siroheme_Decarb"/>
</dbReference>
<feature type="domain" description="Siroheme decarboxylase NirL-like HTH" evidence="7">
    <location>
        <begin position="8"/>
        <end position="53"/>
    </location>
</feature>
<dbReference type="RefSeq" id="WP_259805873.1">
    <property type="nucleotide sequence ID" value="NZ_CP080776.1"/>
</dbReference>
<evidence type="ECO:0000259" key="7">
    <source>
        <dbReference type="Pfam" id="PF22451"/>
    </source>
</evidence>